<gene>
    <name evidence="1" type="ORF">S03H2_60107</name>
</gene>
<evidence type="ECO:0000313" key="1">
    <source>
        <dbReference type="EMBL" id="GAH87437.1"/>
    </source>
</evidence>
<sequence>MIFVLIILGIGLIIFLSGCKKPITPEPNPEPEPNKPKWEDYFPKNWYKPLVDWNKGKWILSDYNSKEWDNYIMQVNFWNETLERLPIKKGEISDRKLYLILFQKKDNGEYLFKWTSDMQIWG</sequence>
<accession>X1J0E0</accession>
<dbReference type="EMBL" id="BARU01038706">
    <property type="protein sequence ID" value="GAH87437.1"/>
    <property type="molecule type" value="Genomic_DNA"/>
</dbReference>
<organism evidence="1">
    <name type="scientific">marine sediment metagenome</name>
    <dbReference type="NCBI Taxonomy" id="412755"/>
    <lineage>
        <taxon>unclassified sequences</taxon>
        <taxon>metagenomes</taxon>
        <taxon>ecological metagenomes</taxon>
    </lineage>
</organism>
<reference evidence="1" key="1">
    <citation type="journal article" date="2014" name="Front. Microbiol.">
        <title>High frequency of phylogenetically diverse reductive dehalogenase-homologous genes in deep subseafloor sedimentary metagenomes.</title>
        <authorList>
            <person name="Kawai M."/>
            <person name="Futagami T."/>
            <person name="Toyoda A."/>
            <person name="Takaki Y."/>
            <person name="Nishi S."/>
            <person name="Hori S."/>
            <person name="Arai W."/>
            <person name="Tsubouchi T."/>
            <person name="Morono Y."/>
            <person name="Uchiyama I."/>
            <person name="Ito T."/>
            <person name="Fujiyama A."/>
            <person name="Inagaki F."/>
            <person name="Takami H."/>
        </authorList>
    </citation>
    <scope>NUCLEOTIDE SEQUENCE</scope>
    <source>
        <strain evidence="1">Expedition CK06-06</strain>
    </source>
</reference>
<name>X1J0E0_9ZZZZ</name>
<comment type="caution">
    <text evidence="1">The sequence shown here is derived from an EMBL/GenBank/DDBJ whole genome shotgun (WGS) entry which is preliminary data.</text>
</comment>
<feature type="non-terminal residue" evidence="1">
    <location>
        <position position="122"/>
    </location>
</feature>
<proteinExistence type="predicted"/>
<dbReference type="AlphaFoldDB" id="X1J0E0"/>
<protein>
    <submittedName>
        <fullName evidence="1">Uncharacterized protein</fullName>
    </submittedName>
</protein>